<feature type="region of interest" description="Disordered" evidence="2">
    <location>
        <begin position="414"/>
        <end position="436"/>
    </location>
</feature>
<gene>
    <name evidence="4" type="ORF">BESB_018360</name>
</gene>
<feature type="zinc finger region" description="C3H1-type" evidence="1">
    <location>
        <begin position="1604"/>
        <end position="1634"/>
    </location>
</feature>
<keyword evidence="5" id="KW-1185">Reference proteome</keyword>
<evidence type="ECO:0000256" key="2">
    <source>
        <dbReference type="SAM" id="MobiDB-lite"/>
    </source>
</evidence>
<keyword evidence="1" id="KW-0863">Zinc-finger</keyword>
<dbReference type="OrthoDB" id="354972at2759"/>
<dbReference type="RefSeq" id="XP_029216527.1">
    <property type="nucleotide sequence ID" value="XM_029360551.1"/>
</dbReference>
<feature type="compositionally biased region" description="Low complexity" evidence="2">
    <location>
        <begin position="420"/>
        <end position="429"/>
    </location>
</feature>
<feature type="compositionally biased region" description="Basic and acidic residues" evidence="2">
    <location>
        <begin position="814"/>
        <end position="838"/>
    </location>
</feature>
<feature type="compositionally biased region" description="Basic and acidic residues" evidence="2">
    <location>
        <begin position="888"/>
        <end position="897"/>
    </location>
</feature>
<feature type="compositionally biased region" description="Basic and acidic residues" evidence="2">
    <location>
        <begin position="1259"/>
        <end position="1273"/>
    </location>
</feature>
<feature type="region of interest" description="Disordered" evidence="2">
    <location>
        <begin position="219"/>
        <end position="242"/>
    </location>
</feature>
<sequence length="1851" mass="195829">MAKKKKASPARRDVSAAGGALLPASAAAKTRVFLRERVEPAAPRRIVVADPPAHEEAAPAAASETAETRKARLLGMSLDAVIRAEESALRAEKKASRAGARPQLKNETPRLVTRLPGPVAGAAPAVLRPAQARSVSLKPAVPVPSAPAAVSAASAAAVDGGLGAASSSGRSVLRAEGGVGAGRLFRQAMVGRGAKGASVSWDRSEGPAVAVRLVAAQTAGPADELSEREEGEAEESCARQKDGAAAEAQAPCVAALCRGEAPGGSRASSKRTSVEEGLICEDDEDGTDRKRPPYSSRKPEGTGASRLLNGTGVQLIAAASHNRARLSSRTPLGVRLSPAATGSPTPRVKLIGRDEAGGSRLTGDDEIDAERGEDAAAAEGGDEETPSSLDAGGVPRKVVLAGDGFGAAGERGLQARRRAAAGGADATAAPEGEVGAEDGAARLTAARRNAGLSASRPVSVGARGLAEVCVQKPAPVKSGEKKGKNKPTRGDERRAARACLQAAAKAAAASSSALRVSSSRAVVVDREAAQGDRALCASPKPAAGRRAGAGASIGRGDDEASSATPGSGSPPARLAEKETEGARRSASPPPPEEDARHRGGRASAGGGLRGRGASSAVGRGDRRAREEDSERDTFARAERKGAETDAWGVSRGRCDGPKVLGGRAGNPILVLPPPTSAGTGDRRDGGWSGEDAARRVMRRDDSREERGEGARGVLQSERLARDCRGRRLDGSLSRQGPEEPAGRASTAGEKALLRGRAGRNRDLSPSARSSASHRDREQAWSARTQDAARSPSLSRPRSGRDCRAGGASRSPSARGDRRQGFSVRDAEGRRRDRADDLSRSPGPLEGKSRRRAGTRSPRRDSRSRSLERARPVAPGTWGAQRQTTRRGASWEDRERQRSVSPSPQRRRGDATTVRGAPQEGGRAAAAEGSARGGKGAAQGLPEEREGERVDLESGERREAKDGEGEASFSSARIVILSGTQERGASGRGDGAVRDAAKKRQRSRSGSREDRARRASLDAAIAPQNRSSSRGPEGRAPSPQAKRLRRTDEPLGDPRARSPLPASTDPVKRDGERRGVRSRSSSLEQHCARQGPPAKNVGGQRGGAARGPGTTGPLPHPGARRRGSSHGGADRDRRSMSRRGRSVSEHVSRGPSPRKRGRQASPLRGRDDRFLRRGSRSRSWSTGGPGRAQRGGDTRAAPGGRGASLSLRRGGGVPLSAKRVDRGRSVSASTHSPRGRGGRSPHSLSPRAGAPAGRKWSHGRSYESRRWDSRDFGRSRSATPDSRRGPSSRSWSGSRSPSEDRRRGPYRRGRDRARGAYHSSSSYSLSPSPRRGLRTAYSSRSSSPPGARDRLRGRHGDSSPSPVAKGRGYRRSYSPRLEEARAGPRGRGVDGRGYEPRRPGNQDPPSTAGRRLPGSMGPQPDGDRRHEGPPRYDAPGEAAVGSVPVVLRTRRQREESQEERPMMKTARHPYAGPVVLTPPTSSRHSGPAHPVVYRPHGPAGAQPERRGSTGPSRRDGRDVDGDRPYGLGGHASGSSQDDPRMGPAARCYDDPRRGPPVGGGRGEPELDLRRQAAGDGARGARLDRAGDSLAGHGRSAQPTMPGPDDSPPRACREYVLGRRCPAGGGAKCPFLHPAQRDFFKFDQHSLRLKQTYMHEAAALGWTPSRRHGGARAPDGDRGRVEPKGPAGARRLDPRGQEPDSRRRHSGTDEGRTREEEGRRDRRAAESAREKKTGGVDQTEQQRRTGDERVTEEKAGGGDDNEEARREPVQRSASQQRALDGYFKKQTAEFLNAESYMEGWCKKELIEYFYDEYLSQNMTKEDALASATAYVERPEEYGLRRTSAEGGRESASS</sequence>
<dbReference type="KEGG" id="bbes:BESB_018360"/>
<feature type="compositionally biased region" description="Low complexity" evidence="2">
    <location>
        <begin position="914"/>
        <end position="929"/>
    </location>
</feature>
<feature type="compositionally biased region" description="Gly residues" evidence="2">
    <location>
        <begin position="1098"/>
        <end position="1109"/>
    </location>
</feature>
<feature type="region of interest" description="Disordered" evidence="2">
    <location>
        <begin position="1"/>
        <end position="21"/>
    </location>
</feature>
<evidence type="ECO:0000259" key="3">
    <source>
        <dbReference type="PROSITE" id="PS50103"/>
    </source>
</evidence>
<feature type="region of interest" description="Disordered" evidence="2">
    <location>
        <begin position="259"/>
        <end position="309"/>
    </location>
</feature>
<feature type="region of interest" description="Disordered" evidence="2">
    <location>
        <begin position="321"/>
        <end position="394"/>
    </location>
</feature>
<feature type="region of interest" description="Disordered" evidence="2">
    <location>
        <begin position="526"/>
        <end position="1609"/>
    </location>
</feature>
<comment type="caution">
    <text evidence="4">The sequence shown here is derived from an EMBL/GenBank/DDBJ whole genome shotgun (WGS) entry which is preliminary data.</text>
</comment>
<feature type="region of interest" description="Disordered" evidence="2">
    <location>
        <begin position="45"/>
        <end position="68"/>
    </location>
</feature>
<evidence type="ECO:0000313" key="4">
    <source>
        <dbReference type="EMBL" id="PFH32518.1"/>
    </source>
</evidence>
<feature type="domain" description="C3H1-type" evidence="3">
    <location>
        <begin position="1604"/>
        <end position="1634"/>
    </location>
</feature>
<feature type="compositionally biased region" description="Basic and acidic residues" evidence="2">
    <location>
        <begin position="718"/>
        <end position="729"/>
    </location>
</feature>
<feature type="compositionally biased region" description="Basic and acidic residues" evidence="2">
    <location>
        <begin position="1561"/>
        <end position="1585"/>
    </location>
</feature>
<dbReference type="GeneID" id="40306897"/>
<evidence type="ECO:0000256" key="1">
    <source>
        <dbReference type="PROSITE-ProRule" id="PRU00723"/>
    </source>
</evidence>
<feature type="compositionally biased region" description="Basic and acidic residues" evidence="2">
    <location>
        <begin position="1420"/>
        <end position="1429"/>
    </location>
</feature>
<dbReference type="InterPro" id="IPR000571">
    <property type="entry name" value="Znf_CCCH"/>
</dbReference>
<keyword evidence="1" id="KW-0479">Metal-binding</keyword>
<feature type="compositionally biased region" description="Basic and acidic residues" evidence="2">
    <location>
        <begin position="1065"/>
        <end position="1074"/>
    </location>
</feature>
<feature type="compositionally biased region" description="Low complexity" evidence="2">
    <location>
        <begin position="1315"/>
        <end position="1329"/>
    </location>
</feature>
<proteinExistence type="predicted"/>
<feature type="compositionally biased region" description="Basic and acidic residues" evidence="2">
    <location>
        <begin position="1346"/>
        <end position="1356"/>
    </location>
</feature>
<accession>A0A2A9M1Z4</accession>
<evidence type="ECO:0000313" key="5">
    <source>
        <dbReference type="Proteomes" id="UP000224006"/>
    </source>
</evidence>
<reference evidence="4 5" key="1">
    <citation type="submission" date="2017-09" db="EMBL/GenBank/DDBJ databases">
        <title>Genome sequencing of Besnoitia besnoiti strain Bb-Ger1.</title>
        <authorList>
            <person name="Schares G."/>
            <person name="Venepally P."/>
            <person name="Lorenzi H.A."/>
        </authorList>
    </citation>
    <scope>NUCLEOTIDE SEQUENCE [LARGE SCALE GENOMIC DNA]</scope>
    <source>
        <strain evidence="4 5">Bb-Ger1</strain>
    </source>
</reference>
<dbReference type="Proteomes" id="UP000224006">
    <property type="component" value="Chromosome X"/>
</dbReference>
<dbReference type="VEuPathDB" id="ToxoDB:BESB_018360"/>
<feature type="compositionally biased region" description="Basic and acidic residues" evidence="2">
    <location>
        <begin position="619"/>
        <end position="643"/>
    </location>
</feature>
<feature type="compositionally biased region" description="Basic and acidic residues" evidence="2">
    <location>
        <begin position="574"/>
        <end position="583"/>
    </location>
</feature>
<feature type="compositionally biased region" description="Basic and acidic residues" evidence="2">
    <location>
        <begin position="1688"/>
        <end position="1767"/>
    </location>
</feature>
<dbReference type="EMBL" id="NWUJ01000011">
    <property type="protein sequence ID" value="PFH32518.1"/>
    <property type="molecule type" value="Genomic_DNA"/>
</dbReference>
<feature type="region of interest" description="Disordered" evidence="2">
    <location>
        <begin position="470"/>
        <end position="497"/>
    </location>
</feature>
<feature type="compositionally biased region" description="Low complexity" evidence="2">
    <location>
        <begin position="561"/>
        <end position="572"/>
    </location>
</feature>
<feature type="compositionally biased region" description="Basic and acidic residues" evidence="2">
    <location>
        <begin position="1375"/>
        <end position="1399"/>
    </location>
</feature>
<feature type="compositionally biased region" description="Basic and acidic residues" evidence="2">
    <location>
        <begin position="1005"/>
        <end position="1015"/>
    </location>
</feature>
<feature type="compositionally biased region" description="Basic and acidic residues" evidence="2">
    <location>
        <begin position="478"/>
        <end position="495"/>
    </location>
</feature>
<feature type="compositionally biased region" description="Basic and acidic residues" evidence="2">
    <location>
        <begin position="1451"/>
        <end position="1461"/>
    </location>
</feature>
<dbReference type="GO" id="GO:0008270">
    <property type="term" value="F:zinc ion binding"/>
    <property type="evidence" value="ECO:0007669"/>
    <property type="project" value="UniProtKB-KW"/>
</dbReference>
<dbReference type="PROSITE" id="PS50103">
    <property type="entry name" value="ZF_C3H1"/>
    <property type="match status" value="1"/>
</dbReference>
<feature type="compositionally biased region" description="Basic and acidic residues" evidence="2">
    <location>
        <begin position="680"/>
        <end position="709"/>
    </location>
</feature>
<feature type="compositionally biased region" description="Basic and acidic residues" evidence="2">
    <location>
        <begin position="941"/>
        <end position="963"/>
    </location>
</feature>
<feature type="region of interest" description="Disordered" evidence="2">
    <location>
        <begin position="1656"/>
        <end position="1776"/>
    </location>
</feature>
<feature type="compositionally biased region" description="Low complexity" evidence="2">
    <location>
        <begin position="1284"/>
        <end position="1295"/>
    </location>
</feature>
<protein>
    <recommendedName>
        <fullName evidence="3">C3H1-type domain-containing protein</fullName>
    </recommendedName>
</protein>
<keyword evidence="1" id="KW-0862">Zinc</keyword>
<organism evidence="4 5">
    <name type="scientific">Besnoitia besnoiti</name>
    <name type="common">Apicomplexan protozoan</name>
    <dbReference type="NCBI Taxonomy" id="94643"/>
    <lineage>
        <taxon>Eukaryota</taxon>
        <taxon>Sar</taxon>
        <taxon>Alveolata</taxon>
        <taxon>Apicomplexa</taxon>
        <taxon>Conoidasida</taxon>
        <taxon>Coccidia</taxon>
        <taxon>Eucoccidiorida</taxon>
        <taxon>Eimeriorina</taxon>
        <taxon>Sarcocystidae</taxon>
        <taxon>Besnoitia</taxon>
    </lineage>
</organism>
<feature type="compositionally biased region" description="Basic and acidic residues" evidence="2">
    <location>
        <begin position="857"/>
        <end position="870"/>
    </location>
</feature>
<feature type="compositionally biased region" description="Basic and acidic residues" evidence="2">
    <location>
        <begin position="1502"/>
        <end position="1522"/>
    </location>
</feature>
<feature type="compositionally biased region" description="Low complexity" evidence="2">
    <location>
        <begin position="542"/>
        <end position="554"/>
    </location>
</feature>
<feature type="compositionally biased region" description="Basic and acidic residues" evidence="2">
    <location>
        <begin position="1045"/>
        <end position="1055"/>
    </location>
</feature>
<feature type="compositionally biased region" description="Acidic residues" evidence="2">
    <location>
        <begin position="224"/>
        <end position="235"/>
    </location>
</feature>
<name>A0A2A9M1Z4_BESBE</name>
<feature type="compositionally biased region" description="Basic and acidic residues" evidence="2">
    <location>
        <begin position="1672"/>
        <end position="1681"/>
    </location>
</feature>